<accession>A0A2Z5PFV8</accession>
<reference evidence="2 3" key="1">
    <citation type="submission" date="2009-06" db="EMBL/GenBank/DDBJ databases">
        <title>Molecular Evidence for Microbiologically Influenced Corrosion from genome of Methanogen.</title>
        <authorList>
            <person name="Ito N."/>
            <person name="Tsurumaru H."/>
            <person name="Shimizu A."/>
            <person name="Harada T."/>
            <person name="Hosoyama A."/>
            <person name="Horikawa H."/>
            <person name="Wakai S."/>
            <person name="Sasaki K."/>
            <person name="Nishijima K."/>
            <person name="Ataku H."/>
            <person name="Yamazaki J."/>
            <person name="Mise M."/>
            <person name="Yamazaki S."/>
            <person name="Tanikawa S."/>
            <person name="Harayama S."/>
            <person name="Fujita N."/>
        </authorList>
    </citation>
    <scope>NUCLEOTIDE SEQUENCE [LARGE SCALE GENOMIC DNA]</scope>
    <source>
        <strain evidence="3">OS7 ( NBRC 103642)</strain>
    </source>
</reference>
<feature type="transmembrane region" description="Helical" evidence="1">
    <location>
        <begin position="20"/>
        <end position="43"/>
    </location>
</feature>
<feature type="transmembrane region" description="Helical" evidence="1">
    <location>
        <begin position="113"/>
        <end position="132"/>
    </location>
</feature>
<keyword evidence="1" id="KW-0472">Membrane</keyword>
<gene>
    <name evidence="2" type="ORF">MMOS7_00440</name>
</gene>
<evidence type="ECO:0000313" key="3">
    <source>
        <dbReference type="Proteomes" id="UP000263689"/>
    </source>
</evidence>
<dbReference type="GeneID" id="37874513"/>
<keyword evidence="1" id="KW-0812">Transmembrane</keyword>
<feature type="transmembrane region" description="Helical" evidence="1">
    <location>
        <begin position="49"/>
        <end position="69"/>
    </location>
</feature>
<dbReference type="RefSeq" id="WP_119720475.1">
    <property type="nucleotide sequence ID" value="NZ_AP011528.1"/>
</dbReference>
<evidence type="ECO:0000256" key="1">
    <source>
        <dbReference type="SAM" id="Phobius"/>
    </source>
</evidence>
<feature type="transmembrane region" description="Helical" evidence="1">
    <location>
        <begin position="76"/>
        <end position="93"/>
    </location>
</feature>
<dbReference type="AlphaFoldDB" id="A0A2Z5PFV8"/>
<dbReference type="Proteomes" id="UP000263689">
    <property type="component" value="Chromosome"/>
</dbReference>
<name>A0A2Z5PFV8_METMI</name>
<keyword evidence="1" id="KW-1133">Transmembrane helix</keyword>
<proteinExistence type="predicted"/>
<sequence>MSSEANSLAMTPSLLKNVIFGFMILAAFVGYSGDIFGTTIPYIGLVIDFIVQIGASLAYGIPGLILFFLSKRNRDADYFALIWIIIGILYAVTENTLTGIAGLITPVVSKLPTLVTGLIVLALDIYFAIQLYRED</sequence>
<dbReference type="KEGG" id="mmao:MMOS7_00440"/>
<protein>
    <submittedName>
        <fullName evidence="2">Uncharacterized protein</fullName>
    </submittedName>
</protein>
<organism evidence="2 3">
    <name type="scientific">Methanococcus maripaludis OS7</name>
    <dbReference type="NCBI Taxonomy" id="637915"/>
    <lineage>
        <taxon>Archaea</taxon>
        <taxon>Methanobacteriati</taxon>
        <taxon>Methanobacteriota</taxon>
        <taxon>Methanomada group</taxon>
        <taxon>Methanococci</taxon>
        <taxon>Methanococcales</taxon>
        <taxon>Methanococcaceae</taxon>
        <taxon>Methanococcus</taxon>
    </lineage>
</organism>
<dbReference type="EMBL" id="AP011528">
    <property type="protein sequence ID" value="BAP62130.1"/>
    <property type="molecule type" value="Genomic_DNA"/>
</dbReference>
<evidence type="ECO:0000313" key="2">
    <source>
        <dbReference type="EMBL" id="BAP62130.1"/>
    </source>
</evidence>